<gene>
    <name evidence="2" type="ORF">H9Q79_14160</name>
</gene>
<keyword evidence="3" id="KW-1185">Reference proteome</keyword>
<name>A0A7G9GB39_9FIRM</name>
<dbReference type="KEGG" id="whj:H9Q79_14160"/>
<sequence>MTPVVNVVLMDWPDTKAKEIVTENEDGSFTIFINARISTDAQAKSYWHGMEHIKGLDFQREDVQQIEALAHAQSQHSPQVGTQDQKPVIMTGNQFLKRIQAIKRRQRRIRKELARVEKDMQKLERYGVDFFARAEEEHLYGGL</sequence>
<dbReference type="EMBL" id="CP060635">
    <property type="protein sequence ID" value="QNM08021.1"/>
    <property type="molecule type" value="Genomic_DNA"/>
</dbReference>
<protein>
    <submittedName>
        <fullName evidence="2">Uncharacterized protein</fullName>
    </submittedName>
</protein>
<evidence type="ECO:0000313" key="2">
    <source>
        <dbReference type="EMBL" id="QNM08021.1"/>
    </source>
</evidence>
<dbReference type="Proteomes" id="UP000515860">
    <property type="component" value="Chromosome"/>
</dbReference>
<dbReference type="AlphaFoldDB" id="A0A7G9GB39"/>
<reference evidence="2 3" key="1">
    <citation type="submission" date="2020-08" db="EMBL/GenBank/DDBJ databases">
        <authorList>
            <person name="Liu C."/>
            <person name="Sun Q."/>
        </authorList>
    </citation>
    <scope>NUCLEOTIDE SEQUENCE [LARGE SCALE GENOMIC DNA]</scope>
    <source>
        <strain evidence="2 3">NSJ-29</strain>
    </source>
</reference>
<evidence type="ECO:0000313" key="3">
    <source>
        <dbReference type="Proteomes" id="UP000515860"/>
    </source>
</evidence>
<feature type="coiled-coil region" evidence="1">
    <location>
        <begin position="99"/>
        <end position="126"/>
    </location>
</feature>
<accession>A0A7G9GB39</accession>
<evidence type="ECO:0000256" key="1">
    <source>
        <dbReference type="SAM" id="Coils"/>
    </source>
</evidence>
<keyword evidence="1" id="KW-0175">Coiled coil</keyword>
<organism evidence="2 3">
    <name type="scientific">Wansuia hejianensis</name>
    <dbReference type="NCBI Taxonomy" id="2763667"/>
    <lineage>
        <taxon>Bacteria</taxon>
        <taxon>Bacillati</taxon>
        <taxon>Bacillota</taxon>
        <taxon>Clostridia</taxon>
        <taxon>Lachnospirales</taxon>
        <taxon>Lachnospiraceae</taxon>
        <taxon>Wansuia</taxon>
    </lineage>
</organism>
<dbReference type="RefSeq" id="WP_249328571.1">
    <property type="nucleotide sequence ID" value="NZ_CP060635.1"/>
</dbReference>
<proteinExistence type="predicted"/>